<feature type="compositionally biased region" description="Pro residues" evidence="1">
    <location>
        <begin position="103"/>
        <end position="119"/>
    </location>
</feature>
<comment type="caution">
    <text evidence="2">The sequence shown here is derived from an EMBL/GenBank/DDBJ whole genome shotgun (WGS) entry which is preliminary data.</text>
</comment>
<name>A0A935PUN2_9PROT</name>
<feature type="region of interest" description="Disordered" evidence="1">
    <location>
        <begin position="90"/>
        <end position="164"/>
    </location>
</feature>
<feature type="compositionally biased region" description="Gly residues" evidence="1">
    <location>
        <begin position="137"/>
        <end position="147"/>
    </location>
</feature>
<evidence type="ECO:0000256" key="1">
    <source>
        <dbReference type="SAM" id="MobiDB-lite"/>
    </source>
</evidence>
<dbReference type="InterPro" id="IPR038670">
    <property type="entry name" value="HslJ-like_sf"/>
</dbReference>
<dbReference type="Proteomes" id="UP000697998">
    <property type="component" value="Unassembled WGS sequence"/>
</dbReference>
<dbReference type="AlphaFoldDB" id="A0A935PUN2"/>
<sequence length="164" mass="15880">MACPELLMRPAEPFTRALTQTSACREEARQLVLLDAGGRELATLSAQPRDLAATSWRVTGHNNGKQAVVSLLAGSELTLAFAADGRLAGAAGCNNLTPGGGPGGPPPPPPPPGGPPPAPRAAGGGGARGGAPARPPRGGGGAGGGRGRPPPPRAPPGGFGGGCN</sequence>
<reference evidence="2 3" key="1">
    <citation type="submission" date="2020-10" db="EMBL/GenBank/DDBJ databases">
        <title>Connecting structure to function with the recovery of over 1000 high-quality activated sludge metagenome-assembled genomes encoding full-length rRNA genes using long-read sequencing.</title>
        <authorList>
            <person name="Singleton C.M."/>
            <person name="Petriglieri F."/>
            <person name="Kristensen J.M."/>
            <person name="Kirkegaard R.H."/>
            <person name="Michaelsen T.Y."/>
            <person name="Andersen M.H."/>
            <person name="Karst S.M."/>
            <person name="Dueholm M.S."/>
            <person name="Nielsen P.H."/>
            <person name="Albertsen M."/>
        </authorList>
    </citation>
    <scope>NUCLEOTIDE SEQUENCE [LARGE SCALE GENOMIC DNA]</scope>
    <source>
        <strain evidence="2">EsbW_18-Q3-R4-48_BATAC.285</strain>
    </source>
</reference>
<organism evidence="2 3">
    <name type="scientific">Candidatus Accumulibacter proximus</name>
    <dbReference type="NCBI Taxonomy" id="2954385"/>
    <lineage>
        <taxon>Bacteria</taxon>
        <taxon>Pseudomonadati</taxon>
        <taxon>Pseudomonadota</taxon>
        <taxon>Betaproteobacteria</taxon>
        <taxon>Candidatus Accumulibacter</taxon>
    </lineage>
</organism>
<dbReference type="Gene3D" id="2.40.128.270">
    <property type="match status" value="1"/>
</dbReference>
<evidence type="ECO:0000313" key="3">
    <source>
        <dbReference type="Proteomes" id="UP000697998"/>
    </source>
</evidence>
<dbReference type="EMBL" id="JADJMH010000001">
    <property type="protein sequence ID" value="MBK7673638.1"/>
    <property type="molecule type" value="Genomic_DNA"/>
</dbReference>
<accession>A0A935PUN2</accession>
<proteinExistence type="predicted"/>
<gene>
    <name evidence="2" type="ORF">IPJ27_02080</name>
</gene>
<evidence type="ECO:0000313" key="2">
    <source>
        <dbReference type="EMBL" id="MBK7673638.1"/>
    </source>
</evidence>
<protein>
    <submittedName>
        <fullName evidence="2">META domain-containing protein</fullName>
    </submittedName>
</protein>